<accession>A0A9R1XEG4</accession>
<keyword evidence="2" id="KW-1185">Reference proteome</keyword>
<dbReference type="AlphaFoldDB" id="A0A9R1XEG4"/>
<comment type="caution">
    <text evidence="1">The sequence shown here is derived from an EMBL/GenBank/DDBJ whole genome shotgun (WGS) entry which is preliminary data.</text>
</comment>
<organism evidence="1 2">
    <name type="scientific">Lactuca sativa</name>
    <name type="common">Garden lettuce</name>
    <dbReference type="NCBI Taxonomy" id="4236"/>
    <lineage>
        <taxon>Eukaryota</taxon>
        <taxon>Viridiplantae</taxon>
        <taxon>Streptophyta</taxon>
        <taxon>Embryophyta</taxon>
        <taxon>Tracheophyta</taxon>
        <taxon>Spermatophyta</taxon>
        <taxon>Magnoliopsida</taxon>
        <taxon>eudicotyledons</taxon>
        <taxon>Gunneridae</taxon>
        <taxon>Pentapetalae</taxon>
        <taxon>asterids</taxon>
        <taxon>campanulids</taxon>
        <taxon>Asterales</taxon>
        <taxon>Asteraceae</taxon>
        <taxon>Cichorioideae</taxon>
        <taxon>Cichorieae</taxon>
        <taxon>Lactucinae</taxon>
        <taxon>Lactuca</taxon>
    </lineage>
</organism>
<reference evidence="1 2" key="1">
    <citation type="journal article" date="2017" name="Nat. Commun.">
        <title>Genome assembly with in vitro proximity ligation data and whole-genome triplication in lettuce.</title>
        <authorList>
            <person name="Reyes-Chin-Wo S."/>
            <person name="Wang Z."/>
            <person name="Yang X."/>
            <person name="Kozik A."/>
            <person name="Arikit S."/>
            <person name="Song C."/>
            <person name="Xia L."/>
            <person name="Froenicke L."/>
            <person name="Lavelle D.O."/>
            <person name="Truco M.J."/>
            <person name="Xia R."/>
            <person name="Zhu S."/>
            <person name="Xu C."/>
            <person name="Xu H."/>
            <person name="Xu X."/>
            <person name="Cox K."/>
            <person name="Korf I."/>
            <person name="Meyers B.C."/>
            <person name="Michelmore R.W."/>
        </authorList>
    </citation>
    <scope>NUCLEOTIDE SEQUENCE [LARGE SCALE GENOMIC DNA]</scope>
    <source>
        <strain evidence="2">cv. Salinas</strain>
        <tissue evidence="1">Seedlings</tissue>
    </source>
</reference>
<proteinExistence type="predicted"/>
<evidence type="ECO:0000313" key="2">
    <source>
        <dbReference type="Proteomes" id="UP000235145"/>
    </source>
</evidence>
<dbReference type="Proteomes" id="UP000235145">
    <property type="component" value="Unassembled WGS sequence"/>
</dbReference>
<protein>
    <submittedName>
        <fullName evidence="1">Uncharacterized protein</fullName>
    </submittedName>
</protein>
<name>A0A9R1XEG4_LACSA</name>
<evidence type="ECO:0000313" key="1">
    <source>
        <dbReference type="EMBL" id="KAJ0209811.1"/>
    </source>
</evidence>
<dbReference type="EMBL" id="NBSK02000004">
    <property type="protein sequence ID" value="KAJ0209811.1"/>
    <property type="molecule type" value="Genomic_DNA"/>
</dbReference>
<gene>
    <name evidence="1" type="ORF">LSAT_V11C400169520</name>
</gene>
<sequence>MKNRCSPDSLLSIIIGLLKMKMTDTLMKLRFYILQKFDSERMVIDVERKELKVTAPYVHDMLEADYNLKMDFLVLFVNTFCESTSMGRCNMFSLSYISRKNIYQQHRLMQLCFGLSQKIRYRETFEQAIGRYGIGEL</sequence>